<feature type="chain" id="PRO_5014138044" description="PepSY domain-containing protein" evidence="1">
    <location>
        <begin position="30"/>
        <end position="118"/>
    </location>
</feature>
<dbReference type="AlphaFoldDB" id="A0A2I2KNR5"/>
<dbReference type="OrthoDB" id="4872281at2"/>
<keyword evidence="1" id="KW-0732">Signal</keyword>
<protein>
    <recommendedName>
        <fullName evidence="4">PepSY domain-containing protein</fullName>
    </recommendedName>
</protein>
<gene>
    <name evidence="2" type="ORF">FRACA_1810010</name>
</gene>
<organism evidence="2 3">
    <name type="scientific">Frankia canadensis</name>
    <dbReference type="NCBI Taxonomy" id="1836972"/>
    <lineage>
        <taxon>Bacteria</taxon>
        <taxon>Bacillati</taxon>
        <taxon>Actinomycetota</taxon>
        <taxon>Actinomycetes</taxon>
        <taxon>Frankiales</taxon>
        <taxon>Frankiaceae</taxon>
        <taxon>Frankia</taxon>
    </lineage>
</organism>
<dbReference type="EMBL" id="FZMO01000092">
    <property type="protein sequence ID" value="SNQ47313.1"/>
    <property type="molecule type" value="Genomic_DNA"/>
</dbReference>
<proteinExistence type="predicted"/>
<accession>A0A2I2KNR5</accession>
<dbReference type="Proteomes" id="UP000234331">
    <property type="component" value="Unassembled WGS sequence"/>
</dbReference>
<evidence type="ECO:0000256" key="1">
    <source>
        <dbReference type="SAM" id="SignalP"/>
    </source>
</evidence>
<keyword evidence="3" id="KW-1185">Reference proteome</keyword>
<evidence type="ECO:0008006" key="4">
    <source>
        <dbReference type="Google" id="ProtNLM"/>
    </source>
</evidence>
<feature type="signal peptide" evidence="1">
    <location>
        <begin position="1"/>
        <end position="29"/>
    </location>
</feature>
<name>A0A2I2KNR5_9ACTN</name>
<reference evidence="2 3" key="1">
    <citation type="submission" date="2017-06" db="EMBL/GenBank/DDBJ databases">
        <authorList>
            <person name="Kim H.J."/>
            <person name="Triplett B.A."/>
        </authorList>
    </citation>
    <scope>NUCLEOTIDE SEQUENCE [LARGE SCALE GENOMIC DNA]</scope>
    <source>
        <strain evidence="2">FRACA_ARgP5</strain>
    </source>
</reference>
<sequence length="118" mass="11299">MRLQKIGLGLTTVAAAAGLAFGGAATANAATVSSAAALGASADGATGLSTSVGTSLSASEIAQVTAAVQAKDSLVVVTSVRKNPDGSYLVVGTKTDATVTYQVSADLKTVTQLSGPGA</sequence>
<evidence type="ECO:0000313" key="2">
    <source>
        <dbReference type="EMBL" id="SNQ47313.1"/>
    </source>
</evidence>
<evidence type="ECO:0000313" key="3">
    <source>
        <dbReference type="Proteomes" id="UP000234331"/>
    </source>
</evidence>